<proteinExistence type="predicted"/>
<dbReference type="SUPFAM" id="SSF53955">
    <property type="entry name" value="Lysozyme-like"/>
    <property type="match status" value="1"/>
</dbReference>
<organism evidence="2 3">
    <name type="scientific">Pseudomonas alkylphenolica</name>
    <dbReference type="NCBI Taxonomy" id="237609"/>
    <lineage>
        <taxon>Bacteria</taxon>
        <taxon>Pseudomonadati</taxon>
        <taxon>Pseudomonadota</taxon>
        <taxon>Gammaproteobacteria</taxon>
        <taxon>Pseudomonadales</taxon>
        <taxon>Pseudomonadaceae</taxon>
        <taxon>Pseudomonas</taxon>
    </lineage>
</organism>
<protein>
    <submittedName>
        <fullName evidence="2">Lysozyme</fullName>
    </submittedName>
</protein>
<feature type="domain" description="Glycoside hydrolase family 19 catalytic" evidence="1">
    <location>
        <begin position="38"/>
        <end position="147"/>
    </location>
</feature>
<evidence type="ECO:0000259" key="1">
    <source>
        <dbReference type="Pfam" id="PF00182"/>
    </source>
</evidence>
<dbReference type="InterPro" id="IPR052354">
    <property type="entry name" value="Cell_Wall_Dynamics_Protein"/>
</dbReference>
<evidence type="ECO:0000313" key="2">
    <source>
        <dbReference type="EMBL" id="RWU18119.1"/>
    </source>
</evidence>
<dbReference type="InterPro" id="IPR000726">
    <property type="entry name" value="Glyco_hydro_19_cat"/>
</dbReference>
<dbReference type="Proteomes" id="UP000288983">
    <property type="component" value="Unassembled WGS sequence"/>
</dbReference>
<dbReference type="CDD" id="cd00325">
    <property type="entry name" value="chitinase_GH19"/>
    <property type="match status" value="1"/>
</dbReference>
<dbReference type="OrthoDB" id="9798982at2"/>
<dbReference type="Gene3D" id="1.10.530.10">
    <property type="match status" value="1"/>
</dbReference>
<dbReference type="RefSeq" id="WP_128326235.1">
    <property type="nucleotide sequence ID" value="NZ_QJRG01000049.1"/>
</dbReference>
<reference evidence="2 3" key="1">
    <citation type="submission" date="2018-06" db="EMBL/GenBank/DDBJ databases">
        <title>Bacteria isolated from soil of Wuhan.</title>
        <authorList>
            <person name="Wei X."/>
            <person name="Chunhua H."/>
        </authorList>
    </citation>
    <scope>NUCLEOTIDE SEQUENCE [LARGE SCALE GENOMIC DNA]</scope>
    <source>
        <strain evidence="3">xwS2</strain>
    </source>
</reference>
<dbReference type="AlphaFoldDB" id="A0A443ZH20"/>
<dbReference type="PANTHER" id="PTHR34408:SF1">
    <property type="entry name" value="GLYCOSYL HYDROLASE FAMILY 19 DOMAIN-CONTAINING PROTEIN HI_1415"/>
    <property type="match status" value="1"/>
</dbReference>
<evidence type="ECO:0000313" key="3">
    <source>
        <dbReference type="Proteomes" id="UP000288983"/>
    </source>
</evidence>
<sequence length="183" mass="19916">MPITAQQLLQILPNASTKAGVFVPGLNACMGKYAIITRLRMAAFIAQIGHESGQLRYVRELGGDAYLAKYDTGKHAQRLGNTPAADGDGQKYRGRGLIQVTGRDNYEACSEALFGDSRLLATPELLEQPVYASLSAGWYWHRAGLNKLADSGDFLAITKKINGGTNGLEDREALYKRALEVLQ</sequence>
<dbReference type="PANTHER" id="PTHR34408">
    <property type="entry name" value="FAMILY PROTEIN, PUTATIVE-RELATED"/>
    <property type="match status" value="1"/>
</dbReference>
<accession>A0A443ZH20</accession>
<dbReference type="GO" id="GO:0006032">
    <property type="term" value="P:chitin catabolic process"/>
    <property type="evidence" value="ECO:0007669"/>
    <property type="project" value="InterPro"/>
</dbReference>
<dbReference type="EMBL" id="QJRG01000049">
    <property type="protein sequence ID" value="RWU18119.1"/>
    <property type="molecule type" value="Genomic_DNA"/>
</dbReference>
<gene>
    <name evidence="2" type="ORF">DM813_26010</name>
</gene>
<dbReference type="InterPro" id="IPR023346">
    <property type="entry name" value="Lysozyme-like_dom_sf"/>
</dbReference>
<dbReference type="GO" id="GO:0016998">
    <property type="term" value="P:cell wall macromolecule catabolic process"/>
    <property type="evidence" value="ECO:0007669"/>
    <property type="project" value="InterPro"/>
</dbReference>
<dbReference type="GO" id="GO:0004568">
    <property type="term" value="F:chitinase activity"/>
    <property type="evidence" value="ECO:0007669"/>
    <property type="project" value="InterPro"/>
</dbReference>
<dbReference type="Pfam" id="PF00182">
    <property type="entry name" value="Glyco_hydro_19"/>
    <property type="match status" value="1"/>
</dbReference>
<name>A0A443ZH20_9PSED</name>
<comment type="caution">
    <text evidence="2">The sequence shown here is derived from an EMBL/GenBank/DDBJ whole genome shotgun (WGS) entry which is preliminary data.</text>
</comment>